<keyword evidence="11" id="KW-1185">Reference proteome</keyword>
<dbReference type="PROSITE" id="PS51144">
    <property type="entry name" value="ALPHA_CA_2"/>
    <property type="match status" value="1"/>
</dbReference>
<keyword evidence="5" id="KW-0456">Lyase</keyword>
<evidence type="ECO:0000313" key="10">
    <source>
        <dbReference type="EMBL" id="RZT76826.1"/>
    </source>
</evidence>
<evidence type="ECO:0000256" key="7">
    <source>
        <dbReference type="SAM" id="MobiDB-lite"/>
    </source>
</evidence>
<dbReference type="InterPro" id="IPR001148">
    <property type="entry name" value="CA_dom"/>
</dbReference>
<dbReference type="RefSeq" id="WP_130459884.1">
    <property type="nucleotide sequence ID" value="NZ_SHKM01000002.1"/>
</dbReference>
<dbReference type="InterPro" id="IPR023561">
    <property type="entry name" value="Carbonic_anhydrase_a-class"/>
</dbReference>
<evidence type="ECO:0000256" key="3">
    <source>
        <dbReference type="ARBA" id="ARBA00022723"/>
    </source>
</evidence>
<feature type="signal peptide" evidence="8">
    <location>
        <begin position="1"/>
        <end position="33"/>
    </location>
</feature>
<dbReference type="InterPro" id="IPR041891">
    <property type="entry name" value="Alpha_CA_prokaryot-like"/>
</dbReference>
<comment type="caution">
    <text evidence="10">The sequence shown here is derived from an EMBL/GenBank/DDBJ whole genome shotgun (WGS) entry which is preliminary data.</text>
</comment>
<dbReference type="Pfam" id="PF16747">
    <property type="entry name" value="Adhesin_E"/>
    <property type="match status" value="1"/>
</dbReference>
<proteinExistence type="inferred from homology"/>
<evidence type="ECO:0000256" key="1">
    <source>
        <dbReference type="ARBA" id="ARBA00010718"/>
    </source>
</evidence>
<keyword evidence="8" id="KW-0732">Signal</keyword>
<comment type="catalytic activity">
    <reaction evidence="6">
        <text>hydrogencarbonate + H(+) = CO2 + H2O</text>
        <dbReference type="Rhea" id="RHEA:10748"/>
        <dbReference type="ChEBI" id="CHEBI:15377"/>
        <dbReference type="ChEBI" id="CHEBI:15378"/>
        <dbReference type="ChEBI" id="CHEBI:16526"/>
        <dbReference type="ChEBI" id="CHEBI:17544"/>
        <dbReference type="EC" id="4.2.1.1"/>
    </reaction>
</comment>
<sequence>MPALETNSISAPASLTRGALTSALLLTAGLLQAAPSAAPTKVGDDGRTWQAISTEPGKRIEVDRASIKRDESGKVSAWGRIVLEKDLPDAQSASNYRSIEALGRYDCSNRTYATLKRVYVKASGELLREEEIKVATDMPVRANTLDDKLLRDICRPTTAADMRKLTQATVAKANVAAEELKKANEEMVKKAVQRESTQAPTPVKSLEHMEIQKPQAAPAYAPRPAPYTAAAPRAAKPRPAAKPEGLEGAEQHHAIHWSYEGEGGPDFWGRLKPDFATCDKGRRQSPIDIWDGIRVDLPPIEFSYRPTRFRLVDNGHTLQASFGHGSLTHLGKTYDLVQVHFHRPSEERVNGKAFDMVAHMVHRSDDNQLAVVAVLLEKGAQEHPVIQTLWNYIPLEKNQEVLPPDAAVDLNQLLPEKRGYYTYMGSLTTPPCSEGVLWLVMQQPVQVSAQQIAIFSRLYRNNARPVQPSNGRLIKESR</sequence>
<dbReference type="PANTHER" id="PTHR18952">
    <property type="entry name" value="CARBONIC ANHYDRASE"/>
    <property type="match status" value="1"/>
</dbReference>
<comment type="similarity">
    <text evidence="1">Belongs to the alpha-carbonic anhydrase family.</text>
</comment>
<name>A0ABY0INM3_9RHOO</name>
<dbReference type="CDD" id="cd03124">
    <property type="entry name" value="alpha_CA_prokaryotic_like"/>
    <property type="match status" value="1"/>
</dbReference>
<evidence type="ECO:0000256" key="8">
    <source>
        <dbReference type="SAM" id="SignalP"/>
    </source>
</evidence>
<keyword evidence="3" id="KW-0479">Metal-binding</keyword>
<evidence type="ECO:0000256" key="2">
    <source>
        <dbReference type="ARBA" id="ARBA00012925"/>
    </source>
</evidence>
<dbReference type="Gene3D" id="3.10.200.10">
    <property type="entry name" value="Alpha carbonic anhydrase"/>
    <property type="match status" value="1"/>
</dbReference>
<evidence type="ECO:0000313" key="11">
    <source>
        <dbReference type="Proteomes" id="UP000292136"/>
    </source>
</evidence>
<dbReference type="EMBL" id="SHKM01000002">
    <property type="protein sequence ID" value="RZT76826.1"/>
    <property type="molecule type" value="Genomic_DNA"/>
</dbReference>
<dbReference type="InterPro" id="IPR036398">
    <property type="entry name" value="CA_dom_sf"/>
</dbReference>
<feature type="compositionally biased region" description="Low complexity" evidence="7">
    <location>
        <begin position="216"/>
        <end position="238"/>
    </location>
</feature>
<accession>A0ABY0INM3</accession>
<dbReference type="InterPro" id="IPR031939">
    <property type="entry name" value="Adhesin_E-like"/>
</dbReference>
<reference evidence="10 11" key="1">
    <citation type="submission" date="2019-02" db="EMBL/GenBank/DDBJ databases">
        <title>Genomic Encyclopedia of Type Strains, Phase IV (KMG-IV): sequencing the most valuable type-strain genomes for metagenomic binning, comparative biology and taxonomic classification.</title>
        <authorList>
            <person name="Goeker M."/>
        </authorList>
    </citation>
    <scope>NUCLEOTIDE SEQUENCE [LARGE SCALE GENOMIC DNA]</scope>
    <source>
        <strain evidence="10 11">DSM 21223</strain>
    </source>
</reference>
<feature type="domain" description="Alpha-carbonic anhydrase" evidence="9">
    <location>
        <begin position="255"/>
        <end position="478"/>
    </location>
</feature>
<evidence type="ECO:0000256" key="4">
    <source>
        <dbReference type="ARBA" id="ARBA00022833"/>
    </source>
</evidence>
<dbReference type="Pfam" id="PF00194">
    <property type="entry name" value="Carb_anhydrase"/>
    <property type="match status" value="1"/>
</dbReference>
<feature type="chain" id="PRO_5046759985" description="carbonic anhydrase" evidence="8">
    <location>
        <begin position="34"/>
        <end position="478"/>
    </location>
</feature>
<feature type="region of interest" description="Disordered" evidence="7">
    <location>
        <begin position="192"/>
        <end position="211"/>
    </location>
</feature>
<dbReference type="Proteomes" id="UP000292136">
    <property type="component" value="Unassembled WGS sequence"/>
</dbReference>
<evidence type="ECO:0000259" key="9">
    <source>
        <dbReference type="PROSITE" id="PS51144"/>
    </source>
</evidence>
<dbReference type="EC" id="4.2.1.1" evidence="2"/>
<organism evidence="10 11">
    <name type="scientific">Azospira oryzae</name>
    <dbReference type="NCBI Taxonomy" id="146939"/>
    <lineage>
        <taxon>Bacteria</taxon>
        <taxon>Pseudomonadati</taxon>
        <taxon>Pseudomonadota</taxon>
        <taxon>Betaproteobacteria</taxon>
        <taxon>Rhodocyclales</taxon>
        <taxon>Rhodocyclaceae</taxon>
        <taxon>Azospira</taxon>
    </lineage>
</organism>
<evidence type="ECO:0000256" key="5">
    <source>
        <dbReference type="ARBA" id="ARBA00023239"/>
    </source>
</evidence>
<keyword evidence="4" id="KW-0862">Zinc</keyword>
<evidence type="ECO:0000256" key="6">
    <source>
        <dbReference type="ARBA" id="ARBA00048348"/>
    </source>
</evidence>
<feature type="region of interest" description="Disordered" evidence="7">
    <location>
        <begin position="216"/>
        <end position="251"/>
    </location>
</feature>
<dbReference type="SUPFAM" id="SSF51069">
    <property type="entry name" value="Carbonic anhydrase"/>
    <property type="match status" value="1"/>
</dbReference>
<dbReference type="PANTHER" id="PTHR18952:SF265">
    <property type="entry name" value="CARBONIC ANHYDRASE"/>
    <property type="match status" value="1"/>
</dbReference>
<dbReference type="SMART" id="SM01057">
    <property type="entry name" value="Carb_anhydrase"/>
    <property type="match status" value="1"/>
</dbReference>
<protein>
    <recommendedName>
        <fullName evidence="2">carbonic anhydrase</fullName>
        <ecNumber evidence="2">4.2.1.1</ecNumber>
    </recommendedName>
</protein>
<gene>
    <name evidence="10" type="ORF">EV678_2709</name>
</gene>